<dbReference type="SFLD" id="SFLDS00052">
    <property type="entry name" value="Ferric_Reductase_Domain"/>
    <property type="match status" value="1"/>
</dbReference>
<evidence type="ECO:0000256" key="1">
    <source>
        <dbReference type="ARBA" id="ARBA00004141"/>
    </source>
</evidence>
<dbReference type="GO" id="GO:0005886">
    <property type="term" value="C:plasma membrane"/>
    <property type="evidence" value="ECO:0007669"/>
    <property type="project" value="TreeGrafter"/>
</dbReference>
<accession>A0A2B7Z2N5</accession>
<dbReference type="PANTHER" id="PTHR32361:SF9">
    <property type="entry name" value="FERRIC REDUCTASE TRANSMEMBRANE COMPONENT 3-RELATED"/>
    <property type="match status" value="1"/>
</dbReference>
<evidence type="ECO:0000256" key="9">
    <source>
        <dbReference type="SAM" id="SignalP"/>
    </source>
</evidence>
<evidence type="ECO:0000256" key="5">
    <source>
        <dbReference type="ARBA" id="ARBA00023065"/>
    </source>
</evidence>
<feature type="signal peptide" evidence="9">
    <location>
        <begin position="1"/>
        <end position="23"/>
    </location>
</feature>
<evidence type="ECO:0000313" key="12">
    <source>
        <dbReference type="Proteomes" id="UP000224634"/>
    </source>
</evidence>
<feature type="transmembrane region" description="Helical" evidence="8">
    <location>
        <begin position="426"/>
        <end position="444"/>
    </location>
</feature>
<feature type="transmembrane region" description="Helical" evidence="8">
    <location>
        <begin position="450"/>
        <end position="469"/>
    </location>
</feature>
<dbReference type="STRING" id="1447883.A0A2B7Z2N5"/>
<dbReference type="InterPro" id="IPR013130">
    <property type="entry name" value="Fe3_Rdtase_TM_dom"/>
</dbReference>
<dbReference type="AlphaFoldDB" id="A0A2B7Z2N5"/>
<protein>
    <recommendedName>
        <fullName evidence="10">Ferric oxidoreductase domain-containing protein</fullName>
    </recommendedName>
</protein>
<organism evidence="11 12">
    <name type="scientific">Polytolypa hystricis (strain UAMH7299)</name>
    <dbReference type="NCBI Taxonomy" id="1447883"/>
    <lineage>
        <taxon>Eukaryota</taxon>
        <taxon>Fungi</taxon>
        <taxon>Dikarya</taxon>
        <taxon>Ascomycota</taxon>
        <taxon>Pezizomycotina</taxon>
        <taxon>Eurotiomycetes</taxon>
        <taxon>Eurotiomycetidae</taxon>
        <taxon>Onygenales</taxon>
        <taxon>Onygenales incertae sedis</taxon>
        <taxon>Polytolypa</taxon>
    </lineage>
</organism>
<comment type="caution">
    <text evidence="11">The sequence shown here is derived from an EMBL/GenBank/DDBJ whole genome shotgun (WGS) entry which is preliminary data.</text>
</comment>
<keyword evidence="2" id="KW-0813">Transport</keyword>
<feature type="transmembrane region" description="Helical" evidence="8">
    <location>
        <begin position="223"/>
        <end position="244"/>
    </location>
</feature>
<sequence>MTSVRGSLVSGLLIALYTLGVQGDGIGLIGWGKTLYHPTCTFACRNFIRKQQLECTEVDSTENHGTAHNPVTTSPDCFVKDPVFLKTMALCIDVYCPLSNDPPMSLIDDYWVSHLGTGTLGDYQYVPAMSYQDALSAAREDESRAALNISSITGNETTTHDHTNMRMLKARQLNTFDVSSPLPMAAGGSAHLNVTSFISPEDWQMQYNYLSDFETNETGHSTMAIVIAMVAILLPIPLSLFRFIPGGVRGWTYIQSLLVYPATWGKRHRVPVTGGMVPTRGQSLYIFLISVLNIVLLLAPYVINQPQASFESTGMQKLSIIGNRAGVMAMGNVVALFLFAARNNVLLYMADWSYSTYILLHRWLGYWAVIHTVIHSFMLLANYVIKGTYQDEFARLYWIWGIVGTVAAVAFIPFSLLWVRQKFYEFFLASHVALALLFILGYYYHIWYVYGYSWGYEIWIFVAGGIWGADRVIRLGRMVFQGGRTAVITAIQDVDGEYLRIDVDGKYLKDGVAYLCFPSLGWRFWETHPFSVVCPSESGNDSDERASTPTSDGNTETPEKLTGTSKVATAVSASTNNSKQAAATFFTRTRTGVTKQLAARVSGAAGSSTRLRVLIDGPYDHSGRTSTQLGKCSGILCIAGGVGITPCLQYLRQSGAKSSKLYWSIRKSGLATALAPTLDALPGNVQIETTVGQRLDLDSILEREMLGAIDDGPLAIVVCGPPGMADDVRQKVVSFARTHPLSRPYVLLDEAFGW</sequence>
<dbReference type="Pfam" id="PF01794">
    <property type="entry name" value="Ferric_reduct"/>
    <property type="match status" value="1"/>
</dbReference>
<feature type="transmembrane region" description="Helical" evidence="8">
    <location>
        <begin position="397"/>
        <end position="419"/>
    </location>
</feature>
<dbReference type="GO" id="GO:0000293">
    <property type="term" value="F:ferric-chelate reductase activity"/>
    <property type="evidence" value="ECO:0007669"/>
    <property type="project" value="TreeGrafter"/>
</dbReference>
<proteinExistence type="predicted"/>
<evidence type="ECO:0000256" key="6">
    <source>
        <dbReference type="ARBA" id="ARBA00023136"/>
    </source>
</evidence>
<dbReference type="InterPro" id="IPR051410">
    <property type="entry name" value="Ferric/Cupric_Reductase"/>
</dbReference>
<dbReference type="InterPro" id="IPR039261">
    <property type="entry name" value="FNR_nucleotide-bd"/>
</dbReference>
<feature type="transmembrane region" description="Helical" evidence="8">
    <location>
        <begin position="323"/>
        <end position="342"/>
    </location>
</feature>
<dbReference type="Proteomes" id="UP000224634">
    <property type="component" value="Unassembled WGS sequence"/>
</dbReference>
<keyword evidence="9" id="KW-0732">Signal</keyword>
<dbReference type="GO" id="GO:0006879">
    <property type="term" value="P:intracellular iron ion homeostasis"/>
    <property type="evidence" value="ECO:0007669"/>
    <property type="project" value="TreeGrafter"/>
</dbReference>
<name>A0A2B7Z2N5_POLH7</name>
<keyword evidence="6 8" id="KW-0472">Membrane</keyword>
<evidence type="ECO:0000256" key="3">
    <source>
        <dbReference type="ARBA" id="ARBA00022692"/>
    </source>
</evidence>
<feature type="transmembrane region" description="Helical" evidence="8">
    <location>
        <begin position="284"/>
        <end position="303"/>
    </location>
</feature>
<keyword evidence="4 8" id="KW-1133">Transmembrane helix</keyword>
<feature type="domain" description="Ferric oxidoreductase" evidence="10">
    <location>
        <begin position="325"/>
        <end position="441"/>
    </location>
</feature>
<reference evidence="11 12" key="1">
    <citation type="submission" date="2017-10" db="EMBL/GenBank/DDBJ databases">
        <title>Comparative genomics in systemic dimorphic fungi from Ajellomycetaceae.</title>
        <authorList>
            <person name="Munoz J.F."/>
            <person name="Mcewen J.G."/>
            <person name="Clay O.K."/>
            <person name="Cuomo C.A."/>
        </authorList>
    </citation>
    <scope>NUCLEOTIDE SEQUENCE [LARGE SCALE GENOMIC DNA]</scope>
    <source>
        <strain evidence="11 12">UAMH7299</strain>
    </source>
</reference>
<keyword evidence="5" id="KW-0406">Ion transport</keyword>
<dbReference type="CDD" id="cd06186">
    <property type="entry name" value="NOX_Duox_like_FAD_NADP"/>
    <property type="match status" value="1"/>
</dbReference>
<evidence type="ECO:0000256" key="4">
    <source>
        <dbReference type="ARBA" id="ARBA00022989"/>
    </source>
</evidence>
<evidence type="ECO:0000256" key="8">
    <source>
        <dbReference type="SAM" id="Phobius"/>
    </source>
</evidence>
<evidence type="ECO:0000313" key="11">
    <source>
        <dbReference type="EMBL" id="PGH27483.1"/>
    </source>
</evidence>
<comment type="subcellular location">
    <subcellularLocation>
        <location evidence="1">Membrane</location>
        <topology evidence="1">Multi-pass membrane protein</topology>
    </subcellularLocation>
</comment>
<dbReference type="SUPFAM" id="SSF52343">
    <property type="entry name" value="Ferredoxin reductase-like, C-terminal NADP-linked domain"/>
    <property type="match status" value="1"/>
</dbReference>
<dbReference type="GO" id="GO:0015677">
    <property type="term" value="P:copper ion import"/>
    <property type="evidence" value="ECO:0007669"/>
    <property type="project" value="TreeGrafter"/>
</dbReference>
<feature type="transmembrane region" description="Helical" evidence="8">
    <location>
        <begin position="363"/>
        <end position="385"/>
    </location>
</feature>
<dbReference type="EMBL" id="PDNA01000006">
    <property type="protein sequence ID" value="PGH27483.1"/>
    <property type="molecule type" value="Genomic_DNA"/>
</dbReference>
<evidence type="ECO:0000259" key="10">
    <source>
        <dbReference type="Pfam" id="PF01794"/>
    </source>
</evidence>
<feature type="compositionally biased region" description="Polar residues" evidence="7">
    <location>
        <begin position="547"/>
        <end position="564"/>
    </location>
</feature>
<dbReference type="GO" id="GO:0006826">
    <property type="term" value="P:iron ion transport"/>
    <property type="evidence" value="ECO:0007669"/>
    <property type="project" value="TreeGrafter"/>
</dbReference>
<gene>
    <name evidence="11" type="ORF">AJ80_00723</name>
</gene>
<evidence type="ECO:0000256" key="2">
    <source>
        <dbReference type="ARBA" id="ARBA00022448"/>
    </source>
</evidence>
<dbReference type="SFLD" id="SFLDG01168">
    <property type="entry name" value="Ferric_reductase_subgroup_(FRE"/>
    <property type="match status" value="1"/>
</dbReference>
<dbReference type="Gene3D" id="3.40.50.80">
    <property type="entry name" value="Nucleotide-binding domain of ferredoxin-NADP reductase (FNR) module"/>
    <property type="match status" value="1"/>
</dbReference>
<feature type="chain" id="PRO_5013083820" description="Ferric oxidoreductase domain-containing protein" evidence="9">
    <location>
        <begin position="24"/>
        <end position="754"/>
    </location>
</feature>
<dbReference type="PANTHER" id="PTHR32361">
    <property type="entry name" value="FERRIC/CUPRIC REDUCTASE TRANSMEMBRANE COMPONENT"/>
    <property type="match status" value="1"/>
</dbReference>
<keyword evidence="3 8" id="KW-0812">Transmembrane</keyword>
<evidence type="ECO:0000256" key="7">
    <source>
        <dbReference type="SAM" id="MobiDB-lite"/>
    </source>
</evidence>
<keyword evidence="12" id="KW-1185">Reference proteome</keyword>
<dbReference type="OrthoDB" id="167398at2759"/>
<feature type="region of interest" description="Disordered" evidence="7">
    <location>
        <begin position="536"/>
        <end position="564"/>
    </location>
</feature>